<evidence type="ECO:0000256" key="1">
    <source>
        <dbReference type="SAM" id="SignalP"/>
    </source>
</evidence>
<dbReference type="SUPFAM" id="SSF47473">
    <property type="entry name" value="EF-hand"/>
    <property type="match status" value="1"/>
</dbReference>
<dbReference type="InterPro" id="IPR011992">
    <property type="entry name" value="EF-hand-dom_pair"/>
</dbReference>
<dbReference type="EMBL" id="PDWK01000002">
    <property type="protein sequence ID" value="KAF1690850.1"/>
    <property type="molecule type" value="Genomic_DNA"/>
</dbReference>
<protein>
    <recommendedName>
        <fullName evidence="2">EF-hand domain-containing protein</fullName>
    </recommendedName>
</protein>
<dbReference type="GO" id="GO:0005509">
    <property type="term" value="F:calcium ion binding"/>
    <property type="evidence" value="ECO:0007669"/>
    <property type="project" value="InterPro"/>
</dbReference>
<dbReference type="InterPro" id="IPR018247">
    <property type="entry name" value="EF_Hand_1_Ca_BS"/>
</dbReference>
<organism evidence="3 4">
    <name type="scientific">Pseudoxanthomonas taiwanensis</name>
    <dbReference type="NCBI Taxonomy" id="176598"/>
    <lineage>
        <taxon>Bacteria</taxon>
        <taxon>Pseudomonadati</taxon>
        <taxon>Pseudomonadota</taxon>
        <taxon>Gammaproteobacteria</taxon>
        <taxon>Lysobacterales</taxon>
        <taxon>Lysobacteraceae</taxon>
        <taxon>Pseudoxanthomonas</taxon>
    </lineage>
</organism>
<dbReference type="CDD" id="cd00051">
    <property type="entry name" value="EFh"/>
    <property type="match status" value="1"/>
</dbReference>
<dbReference type="AlphaFoldDB" id="A0A921P6A4"/>
<dbReference type="OrthoDB" id="6025648at2"/>
<dbReference type="InterPro" id="IPR002048">
    <property type="entry name" value="EF_hand_dom"/>
</dbReference>
<evidence type="ECO:0000313" key="4">
    <source>
        <dbReference type="Proteomes" id="UP000717981"/>
    </source>
</evidence>
<evidence type="ECO:0000313" key="3">
    <source>
        <dbReference type="EMBL" id="KAF1690850.1"/>
    </source>
</evidence>
<proteinExistence type="predicted"/>
<feature type="signal peptide" evidence="1">
    <location>
        <begin position="1"/>
        <end position="21"/>
    </location>
</feature>
<dbReference type="Pfam" id="PF13202">
    <property type="entry name" value="EF-hand_5"/>
    <property type="match status" value="2"/>
</dbReference>
<keyword evidence="1" id="KW-0732">Signal</keyword>
<comment type="caution">
    <text evidence="3">The sequence shown here is derived from an EMBL/GenBank/DDBJ whole genome shotgun (WGS) entry which is preliminary data.</text>
</comment>
<keyword evidence="4" id="KW-1185">Reference proteome</keyword>
<reference evidence="3" key="1">
    <citation type="submission" date="2017-10" db="EMBL/GenBank/DDBJ databases">
        <title>Whole genome sequencing of members of genus Pseudoxanthomonas.</title>
        <authorList>
            <person name="Kumar S."/>
            <person name="Bansal K."/>
            <person name="Kaur A."/>
            <person name="Patil P."/>
            <person name="Sharma S."/>
            <person name="Patil P.B."/>
        </authorList>
    </citation>
    <scope>NUCLEOTIDE SEQUENCE</scope>
    <source>
        <strain evidence="3">DSM 22914</strain>
    </source>
</reference>
<dbReference type="PROSITE" id="PS50222">
    <property type="entry name" value="EF_HAND_2"/>
    <property type="match status" value="1"/>
</dbReference>
<dbReference type="Gene3D" id="1.10.238.10">
    <property type="entry name" value="EF-hand"/>
    <property type="match status" value="1"/>
</dbReference>
<feature type="domain" description="EF-hand" evidence="2">
    <location>
        <begin position="99"/>
        <end position="129"/>
    </location>
</feature>
<dbReference type="RefSeq" id="WP_162123177.1">
    <property type="nucleotide sequence ID" value="NZ_PDWK01000002.1"/>
</dbReference>
<feature type="chain" id="PRO_5037587822" description="EF-hand domain-containing protein" evidence="1">
    <location>
        <begin position="22"/>
        <end position="129"/>
    </location>
</feature>
<accession>A0A921P6A4</accession>
<sequence length="129" mass="13893">MRVSVLPCSCAGLLLAAHALAFDGPGSGAVQALPLPETTPAPQGQPLQRQTGMVVLPRDHDEKIVVRSVEPDSVVGDYRIDFEAMDANGDGMIDRREAAANPTLLDEFRAVDANNDGRLDREELSGWIR</sequence>
<evidence type="ECO:0000259" key="2">
    <source>
        <dbReference type="PROSITE" id="PS50222"/>
    </source>
</evidence>
<dbReference type="Proteomes" id="UP000717981">
    <property type="component" value="Unassembled WGS sequence"/>
</dbReference>
<dbReference type="PROSITE" id="PS00018">
    <property type="entry name" value="EF_HAND_1"/>
    <property type="match status" value="1"/>
</dbReference>
<gene>
    <name evidence="3" type="ORF">CR938_00795</name>
</gene>
<name>A0A921P6A4_9GAMM</name>